<dbReference type="InterPro" id="IPR008278">
    <property type="entry name" value="4-PPantetheinyl_Trfase_dom"/>
</dbReference>
<keyword evidence="6" id="KW-1185">Reference proteome</keyword>
<accession>A0ABW5C824</accession>
<protein>
    <submittedName>
        <fullName evidence="5">4'-phosphopantetheinyl transferase family protein</fullName>
    </submittedName>
</protein>
<dbReference type="Gene3D" id="3.90.470.20">
    <property type="entry name" value="4'-phosphopantetheinyl transferase domain"/>
    <property type="match status" value="1"/>
</dbReference>
<evidence type="ECO:0000313" key="5">
    <source>
        <dbReference type="EMBL" id="MFD2233071.1"/>
    </source>
</evidence>
<comment type="similarity">
    <text evidence="1">Belongs to the P-Pant transferase superfamily. Gsp/Sfp/HetI/AcpT family.</text>
</comment>
<comment type="caution">
    <text evidence="5">The sequence shown here is derived from an EMBL/GenBank/DDBJ whole genome shotgun (WGS) entry which is preliminary data.</text>
</comment>
<organism evidence="5 6">
    <name type="scientific">Phaeospirillum tilakii</name>
    <dbReference type="NCBI Taxonomy" id="741673"/>
    <lineage>
        <taxon>Bacteria</taxon>
        <taxon>Pseudomonadati</taxon>
        <taxon>Pseudomonadota</taxon>
        <taxon>Alphaproteobacteria</taxon>
        <taxon>Rhodospirillales</taxon>
        <taxon>Rhodospirillaceae</taxon>
        <taxon>Phaeospirillum</taxon>
    </lineage>
</organism>
<dbReference type="Pfam" id="PF01648">
    <property type="entry name" value="ACPS"/>
    <property type="match status" value="1"/>
</dbReference>
<dbReference type="InterPro" id="IPR037143">
    <property type="entry name" value="4-PPantetheinyl_Trfase_dom_sf"/>
</dbReference>
<dbReference type="InterPro" id="IPR055066">
    <property type="entry name" value="AASDHPPT_N"/>
</dbReference>
<evidence type="ECO:0000259" key="3">
    <source>
        <dbReference type="Pfam" id="PF01648"/>
    </source>
</evidence>
<sequence>MGVTLYSLLLPDDRAVDPAWRGLLAPEERARADRFRRAADRQSFTAAHALARLALGRALGLDPAGLTFTATAKGKPVLCGGPVRLDFSLSHAEGAVAVALAPGEVGVDVETLRRIEIDQALAETALGAAAAARLGPDPSSPAWRAGFLAAWTAREAALKAAGLGLTAPMSGIRIAGATATFGHLRWRLWQSPLPPDHHLAAAWSGTPGLSHHPLDPAAFTAWCRGAAPPR</sequence>
<evidence type="ECO:0000313" key="6">
    <source>
        <dbReference type="Proteomes" id="UP001597296"/>
    </source>
</evidence>
<dbReference type="EMBL" id="JBHUIY010000006">
    <property type="protein sequence ID" value="MFD2233071.1"/>
    <property type="molecule type" value="Genomic_DNA"/>
</dbReference>
<dbReference type="InterPro" id="IPR050559">
    <property type="entry name" value="P-Pant_transferase_sf"/>
</dbReference>
<dbReference type="RefSeq" id="WP_377314855.1">
    <property type="nucleotide sequence ID" value="NZ_JBHUIY010000006.1"/>
</dbReference>
<dbReference type="SUPFAM" id="SSF56214">
    <property type="entry name" value="4'-phosphopantetheinyl transferase"/>
    <property type="match status" value="2"/>
</dbReference>
<feature type="domain" description="4'-phosphopantetheinyl transferase" evidence="3">
    <location>
        <begin position="105"/>
        <end position="185"/>
    </location>
</feature>
<reference evidence="6" key="1">
    <citation type="journal article" date="2019" name="Int. J. Syst. Evol. Microbiol.">
        <title>The Global Catalogue of Microorganisms (GCM) 10K type strain sequencing project: providing services to taxonomists for standard genome sequencing and annotation.</title>
        <authorList>
            <consortium name="The Broad Institute Genomics Platform"/>
            <consortium name="The Broad Institute Genome Sequencing Center for Infectious Disease"/>
            <person name="Wu L."/>
            <person name="Ma J."/>
        </authorList>
    </citation>
    <scope>NUCLEOTIDE SEQUENCE [LARGE SCALE GENOMIC DNA]</scope>
    <source>
        <strain evidence="6">KCTC 15012</strain>
    </source>
</reference>
<gene>
    <name evidence="5" type="ORF">ACFSNB_04565</name>
</gene>
<name>A0ABW5C824_9PROT</name>
<evidence type="ECO:0000259" key="4">
    <source>
        <dbReference type="Pfam" id="PF22624"/>
    </source>
</evidence>
<dbReference type="Pfam" id="PF22624">
    <property type="entry name" value="AASDHPPT_N"/>
    <property type="match status" value="1"/>
</dbReference>
<evidence type="ECO:0000256" key="1">
    <source>
        <dbReference type="ARBA" id="ARBA00010990"/>
    </source>
</evidence>
<dbReference type="GO" id="GO:0016740">
    <property type="term" value="F:transferase activity"/>
    <property type="evidence" value="ECO:0007669"/>
    <property type="project" value="UniProtKB-KW"/>
</dbReference>
<dbReference type="PANTHER" id="PTHR12215:SF10">
    <property type="entry name" value="L-AMINOADIPATE-SEMIALDEHYDE DEHYDROGENASE-PHOSPHOPANTETHEINYL TRANSFERASE"/>
    <property type="match status" value="1"/>
</dbReference>
<feature type="domain" description="4'-phosphopantetheinyl transferase N-terminal" evidence="4">
    <location>
        <begin position="23"/>
        <end position="99"/>
    </location>
</feature>
<dbReference type="Proteomes" id="UP001597296">
    <property type="component" value="Unassembled WGS sequence"/>
</dbReference>
<proteinExistence type="inferred from homology"/>
<evidence type="ECO:0000256" key="2">
    <source>
        <dbReference type="ARBA" id="ARBA00022679"/>
    </source>
</evidence>
<keyword evidence="2 5" id="KW-0808">Transferase</keyword>
<dbReference type="PANTHER" id="PTHR12215">
    <property type="entry name" value="PHOSPHOPANTETHEINE TRANSFERASE"/>
    <property type="match status" value="1"/>
</dbReference>